<accession>A0ABD1IFB1</accession>
<dbReference type="CDD" id="cd00086">
    <property type="entry name" value="homeodomain"/>
    <property type="match status" value="1"/>
</dbReference>
<evidence type="ECO:0000256" key="3">
    <source>
        <dbReference type="ARBA" id="ARBA00022782"/>
    </source>
</evidence>
<evidence type="ECO:0000256" key="10">
    <source>
        <dbReference type="ARBA" id="ARBA00024040"/>
    </source>
</evidence>
<feature type="region of interest" description="Disordered" evidence="14">
    <location>
        <begin position="120"/>
        <end position="142"/>
    </location>
</feature>
<protein>
    <recommendedName>
        <fullName evidence="11">Protein WUSCHEL</fullName>
    </recommendedName>
</protein>
<evidence type="ECO:0000256" key="9">
    <source>
        <dbReference type="ARBA" id="ARBA00023242"/>
    </source>
</evidence>
<evidence type="ECO:0000256" key="11">
    <source>
        <dbReference type="ARBA" id="ARBA00068485"/>
    </source>
</evidence>
<feature type="compositionally biased region" description="Low complexity" evidence="14">
    <location>
        <begin position="125"/>
        <end position="142"/>
    </location>
</feature>
<proteinExistence type="inferred from homology"/>
<sequence>MSSSNRHWPSLFKSKPTSDSSPNQSHHDQHLPRNPYTQDEERSPEPKPRWNPRPEQIRILEGIFNSGTVNPPRDEIRRIRAQLQEFGDVGDANVFYWFQNRKSRSKHKLRYLHTAKPRPCRTQVSGRVSSSSSSDKSAPSCCNSSEKPLSLSSCTFIDLLNSPTASVNQPFLPGTSQFVPEPLLFSGQESSAAMTHGICFPDLSQTVGDCSDALLDGLIPVSHGRTRKDDDQKSKHGYAVEPAVADLTAPCSISQGPGLVEPTPPKSMVFINDVCFDVAIGVPFNVRETFGNDVVLIQALGQPVPTDEWGVTQQPLQHGGFYYLLRSPAPPPDDRTIDLVDFLY</sequence>
<evidence type="ECO:0000256" key="7">
    <source>
        <dbReference type="ARBA" id="ARBA00023155"/>
    </source>
</evidence>
<keyword evidence="5" id="KW-0287">Flowering</keyword>
<gene>
    <name evidence="16" type="ORF">AAHA92_02886</name>
</gene>
<evidence type="ECO:0000256" key="12">
    <source>
        <dbReference type="PROSITE-ProRule" id="PRU00108"/>
    </source>
</evidence>
<feature type="DNA-binding region" description="Homeobox" evidence="12">
    <location>
        <begin position="45"/>
        <end position="109"/>
    </location>
</feature>
<evidence type="ECO:0000256" key="2">
    <source>
        <dbReference type="ARBA" id="ARBA00022473"/>
    </source>
</evidence>
<evidence type="ECO:0000313" key="17">
    <source>
        <dbReference type="Proteomes" id="UP001567538"/>
    </source>
</evidence>
<evidence type="ECO:0000256" key="5">
    <source>
        <dbReference type="ARBA" id="ARBA00023089"/>
    </source>
</evidence>
<keyword evidence="17" id="KW-1185">Reference proteome</keyword>
<name>A0ABD1IFB1_SALDI</name>
<keyword evidence="7 12" id="KW-0371">Homeobox</keyword>
<keyword evidence="6 12" id="KW-0238">DNA-binding</keyword>
<evidence type="ECO:0000256" key="6">
    <source>
        <dbReference type="ARBA" id="ARBA00023125"/>
    </source>
</evidence>
<comment type="similarity">
    <text evidence="10">Belongs to the WUS homeobox family.</text>
</comment>
<comment type="caution">
    <text evidence="16">The sequence shown here is derived from an EMBL/GenBank/DDBJ whole genome shotgun (WGS) entry which is preliminary data.</text>
</comment>
<dbReference type="Gene3D" id="1.10.10.60">
    <property type="entry name" value="Homeodomain-like"/>
    <property type="match status" value="1"/>
</dbReference>
<dbReference type="InterPro" id="IPR009057">
    <property type="entry name" value="Homeodomain-like_sf"/>
</dbReference>
<evidence type="ECO:0000256" key="1">
    <source>
        <dbReference type="ARBA" id="ARBA00004123"/>
    </source>
</evidence>
<dbReference type="Proteomes" id="UP001567538">
    <property type="component" value="Unassembled WGS sequence"/>
</dbReference>
<dbReference type="PANTHER" id="PTHR47288">
    <property type="entry name" value="WUSCHEL-RELATED HOMEOBOX 9"/>
    <property type="match status" value="1"/>
</dbReference>
<reference evidence="16 17" key="1">
    <citation type="submission" date="2024-06" db="EMBL/GenBank/DDBJ databases">
        <title>A chromosome level genome sequence of Diviner's sage (Salvia divinorum).</title>
        <authorList>
            <person name="Ford S.A."/>
            <person name="Ro D.-K."/>
            <person name="Ness R.W."/>
            <person name="Phillips M.A."/>
        </authorList>
    </citation>
    <scope>NUCLEOTIDE SEQUENCE [LARGE SCALE GENOMIC DNA]</scope>
    <source>
        <strain evidence="16">SAF-2024a</strain>
        <tissue evidence="16">Leaf</tissue>
    </source>
</reference>
<keyword evidence="4" id="KW-0805">Transcription regulation</keyword>
<organism evidence="16 17">
    <name type="scientific">Salvia divinorum</name>
    <name type="common">Maria pastora</name>
    <name type="synonym">Diviner's sage</name>
    <dbReference type="NCBI Taxonomy" id="28513"/>
    <lineage>
        <taxon>Eukaryota</taxon>
        <taxon>Viridiplantae</taxon>
        <taxon>Streptophyta</taxon>
        <taxon>Embryophyta</taxon>
        <taxon>Tracheophyta</taxon>
        <taxon>Spermatophyta</taxon>
        <taxon>Magnoliopsida</taxon>
        <taxon>eudicotyledons</taxon>
        <taxon>Gunneridae</taxon>
        <taxon>Pentapetalae</taxon>
        <taxon>asterids</taxon>
        <taxon>lamiids</taxon>
        <taxon>Lamiales</taxon>
        <taxon>Lamiaceae</taxon>
        <taxon>Nepetoideae</taxon>
        <taxon>Mentheae</taxon>
        <taxon>Salviinae</taxon>
        <taxon>Salvia</taxon>
        <taxon>Salvia subgen. Calosphace</taxon>
    </lineage>
</organism>
<evidence type="ECO:0000259" key="15">
    <source>
        <dbReference type="PROSITE" id="PS50071"/>
    </source>
</evidence>
<keyword evidence="2" id="KW-0217">Developmental protein</keyword>
<dbReference type="SMART" id="SM00389">
    <property type="entry name" value="HOX"/>
    <property type="match status" value="1"/>
</dbReference>
<dbReference type="GO" id="GO:0009908">
    <property type="term" value="P:flower development"/>
    <property type="evidence" value="ECO:0007669"/>
    <property type="project" value="UniProtKB-KW"/>
</dbReference>
<evidence type="ECO:0000256" key="4">
    <source>
        <dbReference type="ARBA" id="ARBA00023015"/>
    </source>
</evidence>
<dbReference type="InterPro" id="IPR044557">
    <property type="entry name" value="WOX8/9-like"/>
</dbReference>
<dbReference type="GO" id="GO:0005634">
    <property type="term" value="C:nucleus"/>
    <property type="evidence" value="ECO:0007669"/>
    <property type="project" value="UniProtKB-SubCell"/>
</dbReference>
<evidence type="ECO:0000256" key="13">
    <source>
        <dbReference type="RuleBase" id="RU000682"/>
    </source>
</evidence>
<dbReference type="InterPro" id="IPR001356">
    <property type="entry name" value="HD"/>
</dbReference>
<dbReference type="Pfam" id="PF00046">
    <property type="entry name" value="Homeodomain"/>
    <property type="match status" value="1"/>
</dbReference>
<dbReference type="FunFam" id="1.10.10.60:FF:000118">
    <property type="entry name" value="WUSCHEL-related homeobox 11"/>
    <property type="match status" value="1"/>
</dbReference>
<dbReference type="PANTHER" id="PTHR47288:SF1">
    <property type="entry name" value="WUSCHEL-RELATED HOMEOBOX 9"/>
    <property type="match status" value="1"/>
</dbReference>
<dbReference type="EMBL" id="JBEAFC010000002">
    <property type="protein sequence ID" value="KAL1567403.1"/>
    <property type="molecule type" value="Genomic_DNA"/>
</dbReference>
<evidence type="ECO:0000256" key="8">
    <source>
        <dbReference type="ARBA" id="ARBA00023163"/>
    </source>
</evidence>
<dbReference type="GO" id="GO:0030154">
    <property type="term" value="P:cell differentiation"/>
    <property type="evidence" value="ECO:0007669"/>
    <property type="project" value="UniProtKB-KW"/>
</dbReference>
<evidence type="ECO:0000256" key="14">
    <source>
        <dbReference type="SAM" id="MobiDB-lite"/>
    </source>
</evidence>
<feature type="compositionally biased region" description="Basic and acidic residues" evidence="14">
    <location>
        <begin position="39"/>
        <end position="48"/>
    </location>
</feature>
<keyword evidence="9 12" id="KW-0539">Nucleus</keyword>
<dbReference type="AlphaFoldDB" id="A0ABD1IFB1"/>
<dbReference type="SUPFAM" id="SSF46689">
    <property type="entry name" value="Homeodomain-like"/>
    <property type="match status" value="1"/>
</dbReference>
<feature type="region of interest" description="Disordered" evidence="14">
    <location>
        <begin position="1"/>
        <end position="55"/>
    </location>
</feature>
<evidence type="ECO:0000313" key="16">
    <source>
        <dbReference type="EMBL" id="KAL1567403.1"/>
    </source>
</evidence>
<keyword evidence="3" id="KW-0221">Differentiation</keyword>
<dbReference type="GO" id="GO:0003677">
    <property type="term" value="F:DNA binding"/>
    <property type="evidence" value="ECO:0007669"/>
    <property type="project" value="UniProtKB-UniRule"/>
</dbReference>
<dbReference type="PROSITE" id="PS50071">
    <property type="entry name" value="HOMEOBOX_2"/>
    <property type="match status" value="1"/>
</dbReference>
<feature type="domain" description="Homeobox" evidence="15">
    <location>
        <begin position="43"/>
        <end position="108"/>
    </location>
</feature>
<keyword evidence="8" id="KW-0804">Transcription</keyword>
<feature type="compositionally biased region" description="Polar residues" evidence="14">
    <location>
        <begin position="15"/>
        <end position="24"/>
    </location>
</feature>
<comment type="subcellular location">
    <subcellularLocation>
        <location evidence="1 12 13">Nucleus</location>
    </subcellularLocation>
</comment>